<keyword evidence="10" id="KW-1185">Reference proteome</keyword>
<feature type="region of interest" description="Disordered" evidence="7">
    <location>
        <begin position="1"/>
        <end position="28"/>
    </location>
</feature>
<keyword evidence="4" id="KW-0808">Transferase</keyword>
<accession>A0A1W5D0M5</accession>
<dbReference type="GO" id="GO:0003677">
    <property type="term" value="F:DNA binding"/>
    <property type="evidence" value="ECO:0007669"/>
    <property type="project" value="InterPro"/>
</dbReference>
<dbReference type="AlphaFoldDB" id="A0A1W5D0M5"/>
<dbReference type="GO" id="GO:0003899">
    <property type="term" value="F:DNA-directed RNA polymerase activity"/>
    <property type="evidence" value="ECO:0007669"/>
    <property type="project" value="UniProtKB-EC"/>
</dbReference>
<evidence type="ECO:0000256" key="1">
    <source>
        <dbReference type="ARBA" id="ARBA00006460"/>
    </source>
</evidence>
<comment type="similarity">
    <text evidence="1">Belongs to the RNA polymerase beta' chain family.</text>
</comment>
<dbReference type="Gene3D" id="1.10.150.390">
    <property type="match status" value="1"/>
</dbReference>
<dbReference type="GO" id="GO:0006351">
    <property type="term" value="P:DNA-templated transcription"/>
    <property type="evidence" value="ECO:0007669"/>
    <property type="project" value="InterPro"/>
</dbReference>
<dbReference type="GO" id="GO:0005736">
    <property type="term" value="C:RNA polymerase I complex"/>
    <property type="evidence" value="ECO:0007669"/>
    <property type="project" value="TreeGrafter"/>
</dbReference>
<feature type="compositionally biased region" description="Acidic residues" evidence="7">
    <location>
        <begin position="18"/>
        <end position="28"/>
    </location>
</feature>
<dbReference type="Gene3D" id="3.30.70.2850">
    <property type="match status" value="1"/>
</dbReference>
<dbReference type="Proteomes" id="UP000192927">
    <property type="component" value="Unassembled WGS sequence"/>
</dbReference>
<evidence type="ECO:0000313" key="10">
    <source>
        <dbReference type="Proteomes" id="UP000192927"/>
    </source>
</evidence>
<dbReference type="InterPro" id="IPR045867">
    <property type="entry name" value="DNA-dir_RpoC_beta_prime"/>
</dbReference>
<evidence type="ECO:0000256" key="6">
    <source>
        <dbReference type="ARBA" id="ARBA00023163"/>
    </source>
</evidence>
<keyword evidence="6" id="KW-0804">Transcription</keyword>
<sequence>MEDDDENESQKTPAESSDQQDDGHEEEAEDVLDAATRLKRKFQHVKKFVFTRRSGKPCRIILSYNPSMAKLLLLPLIEKAVHTSTIQVIPGVGQCQLFMEEVRDADGKVLKQINAENGKEEDVKEPVITTEGVNLPVMRAYQDVIQPHSLYTNSVHDMLTYYGVEAARNTIIKEISTVFAGHGIAVDNRHINLIADAMTQSGMYKPFSRHGVVKESGSALAKMSFETVMGFLREAVLHGESDPLLGPSARIVAGRRGNIGTGSFDVVVGV</sequence>
<keyword evidence="5" id="KW-0548">Nucleotidyltransferase</keyword>
<dbReference type="InterPro" id="IPR007081">
    <property type="entry name" value="RNA_pol_Rpb1_5"/>
</dbReference>
<evidence type="ECO:0000256" key="4">
    <source>
        <dbReference type="ARBA" id="ARBA00022679"/>
    </source>
</evidence>
<evidence type="ECO:0000256" key="5">
    <source>
        <dbReference type="ARBA" id="ARBA00022695"/>
    </source>
</evidence>
<evidence type="ECO:0000313" key="9">
    <source>
        <dbReference type="EMBL" id="SLM36575.1"/>
    </source>
</evidence>
<evidence type="ECO:0000256" key="7">
    <source>
        <dbReference type="SAM" id="MobiDB-lite"/>
    </source>
</evidence>
<name>A0A1W5D0M5_9LECA</name>
<dbReference type="PANTHER" id="PTHR19376">
    <property type="entry name" value="DNA-DIRECTED RNA POLYMERASE"/>
    <property type="match status" value="1"/>
</dbReference>
<keyword evidence="3 9" id="KW-0240">DNA-directed RNA polymerase</keyword>
<proteinExistence type="inferred from homology"/>
<organism evidence="9 10">
    <name type="scientific">Lasallia pustulata</name>
    <dbReference type="NCBI Taxonomy" id="136370"/>
    <lineage>
        <taxon>Eukaryota</taxon>
        <taxon>Fungi</taxon>
        <taxon>Dikarya</taxon>
        <taxon>Ascomycota</taxon>
        <taxon>Pezizomycotina</taxon>
        <taxon>Lecanoromycetes</taxon>
        <taxon>OSLEUM clade</taxon>
        <taxon>Umbilicariomycetidae</taxon>
        <taxon>Umbilicariales</taxon>
        <taxon>Umbilicariaceae</taxon>
        <taxon>Lasallia</taxon>
    </lineage>
</organism>
<reference evidence="10" key="1">
    <citation type="submission" date="2017-03" db="EMBL/GenBank/DDBJ databases">
        <authorList>
            <person name="Sharma R."/>
            <person name="Thines M."/>
        </authorList>
    </citation>
    <scope>NUCLEOTIDE SEQUENCE [LARGE SCALE GENOMIC DNA]</scope>
</reference>
<dbReference type="SUPFAM" id="SSF64484">
    <property type="entry name" value="beta and beta-prime subunits of DNA dependent RNA-polymerase"/>
    <property type="match status" value="1"/>
</dbReference>
<dbReference type="Pfam" id="PF04998">
    <property type="entry name" value="RNA_pol_Rpb1_5"/>
    <property type="match status" value="1"/>
</dbReference>
<dbReference type="EMBL" id="FWEW01001109">
    <property type="protein sequence ID" value="SLM36575.1"/>
    <property type="molecule type" value="Genomic_DNA"/>
</dbReference>
<feature type="domain" description="RNA polymerase Rpb1" evidence="8">
    <location>
        <begin position="113"/>
        <end position="218"/>
    </location>
</feature>
<dbReference type="PANTHER" id="PTHR19376:SF11">
    <property type="entry name" value="DNA-DIRECTED RNA POLYMERASE I SUBUNIT RPA1"/>
    <property type="match status" value="1"/>
</dbReference>
<dbReference type="EC" id="2.7.7.6" evidence="2"/>
<evidence type="ECO:0000256" key="2">
    <source>
        <dbReference type="ARBA" id="ARBA00012418"/>
    </source>
</evidence>
<protein>
    <recommendedName>
        <fullName evidence="2">DNA-directed RNA polymerase</fullName>
        <ecNumber evidence="2">2.7.7.6</ecNumber>
    </recommendedName>
</protein>
<dbReference type="Gene3D" id="1.10.1790.20">
    <property type="match status" value="1"/>
</dbReference>
<evidence type="ECO:0000259" key="8">
    <source>
        <dbReference type="Pfam" id="PF04998"/>
    </source>
</evidence>
<evidence type="ECO:0000256" key="3">
    <source>
        <dbReference type="ARBA" id="ARBA00022478"/>
    </source>
</evidence>